<sequence length="144" mass="14910">MFGWGKSAGCSGIDTIIGQHTRLKGNIHFSGGLHIDGRVEGNIIAESGSGAVLTVSEQGAIEGDVQVPNLVLNGAVVGDVHVSGRVELASHARVTGNLYYCLIEMAMGAEVNGNMVHRKALDPSELSGNEEAPVLGESSMTAIK</sequence>
<dbReference type="Proteomes" id="UP000295707">
    <property type="component" value="Unassembled WGS sequence"/>
</dbReference>
<dbReference type="PANTHER" id="PTHR35024:SF4">
    <property type="entry name" value="POLYMER-FORMING CYTOSKELETAL PROTEIN"/>
    <property type="match status" value="1"/>
</dbReference>
<accession>A0A4R1HCS6</accession>
<gene>
    <name evidence="3" type="ORF">DFR30_2568</name>
</gene>
<feature type="region of interest" description="Disordered" evidence="2">
    <location>
        <begin position="124"/>
        <end position="144"/>
    </location>
</feature>
<dbReference type="AlphaFoldDB" id="A0A4R1HCS6"/>
<dbReference type="RefSeq" id="WP_132973765.1">
    <property type="nucleotide sequence ID" value="NZ_SMFX01000001.1"/>
</dbReference>
<protein>
    <submittedName>
        <fullName evidence="3">Cytoskeletal protein CcmA (Bactofilin family)</fullName>
    </submittedName>
</protein>
<evidence type="ECO:0000256" key="2">
    <source>
        <dbReference type="SAM" id="MobiDB-lite"/>
    </source>
</evidence>
<dbReference type="EMBL" id="SMFX01000001">
    <property type="protein sequence ID" value="TCK19258.1"/>
    <property type="molecule type" value="Genomic_DNA"/>
</dbReference>
<evidence type="ECO:0000313" key="3">
    <source>
        <dbReference type="EMBL" id="TCK19258.1"/>
    </source>
</evidence>
<evidence type="ECO:0000313" key="4">
    <source>
        <dbReference type="Proteomes" id="UP000295707"/>
    </source>
</evidence>
<keyword evidence="4" id="KW-1185">Reference proteome</keyword>
<comment type="similarity">
    <text evidence="1">Belongs to the bactofilin family.</text>
</comment>
<reference evidence="3 4" key="1">
    <citation type="submission" date="2019-03" db="EMBL/GenBank/DDBJ databases">
        <title>Genomic Encyclopedia of Type Strains, Phase IV (KMG-IV): sequencing the most valuable type-strain genomes for metagenomic binning, comparative biology and taxonomic classification.</title>
        <authorList>
            <person name="Goeker M."/>
        </authorList>
    </citation>
    <scope>NUCLEOTIDE SEQUENCE [LARGE SCALE GENOMIC DNA]</scope>
    <source>
        <strain evidence="3 4">DSM 19610</strain>
    </source>
</reference>
<dbReference type="Pfam" id="PF04519">
    <property type="entry name" value="Bactofilin"/>
    <property type="match status" value="1"/>
</dbReference>
<dbReference type="InterPro" id="IPR007607">
    <property type="entry name" value="BacA/B"/>
</dbReference>
<dbReference type="OrthoDB" id="5294247at2"/>
<comment type="caution">
    <text evidence="3">The sequence shown here is derived from an EMBL/GenBank/DDBJ whole genome shotgun (WGS) entry which is preliminary data.</text>
</comment>
<name>A0A4R1HCS6_9GAMM</name>
<proteinExistence type="inferred from homology"/>
<dbReference type="PANTHER" id="PTHR35024">
    <property type="entry name" value="HYPOTHETICAL CYTOSOLIC PROTEIN"/>
    <property type="match status" value="1"/>
</dbReference>
<organism evidence="3 4">
    <name type="scientific">Thiogranum longum</name>
    <dbReference type="NCBI Taxonomy" id="1537524"/>
    <lineage>
        <taxon>Bacteria</taxon>
        <taxon>Pseudomonadati</taxon>
        <taxon>Pseudomonadota</taxon>
        <taxon>Gammaproteobacteria</taxon>
        <taxon>Chromatiales</taxon>
        <taxon>Ectothiorhodospiraceae</taxon>
        <taxon>Thiogranum</taxon>
    </lineage>
</organism>
<evidence type="ECO:0000256" key="1">
    <source>
        <dbReference type="ARBA" id="ARBA00044755"/>
    </source>
</evidence>